<comment type="similarity">
    <text evidence="3 7">Belongs to the transthyretin family. 5-hydroxyisourate hydrolase subfamily.</text>
</comment>
<dbReference type="GO" id="GO:0006144">
    <property type="term" value="P:purine nucleobase metabolic process"/>
    <property type="evidence" value="ECO:0007669"/>
    <property type="project" value="UniProtKB-KW"/>
</dbReference>
<evidence type="ECO:0000256" key="7">
    <source>
        <dbReference type="RuleBase" id="RU361270"/>
    </source>
</evidence>
<comment type="caution">
    <text evidence="9">The sequence shown here is derived from an EMBL/GenBank/DDBJ whole genome shotgun (WGS) entry which is preliminary data.</text>
</comment>
<dbReference type="PROSITE" id="PS00768">
    <property type="entry name" value="TRANSTHYRETIN_1"/>
    <property type="match status" value="1"/>
</dbReference>
<feature type="domain" description="Transthyretin/hydroxyisourate hydrolase" evidence="8">
    <location>
        <begin position="4"/>
        <end position="97"/>
    </location>
</feature>
<dbReference type="SUPFAM" id="SSF49472">
    <property type="entry name" value="Transthyretin (synonym: prealbumin)"/>
    <property type="match status" value="1"/>
</dbReference>
<organism evidence="9 10">
    <name type="scientific">Saccharothrix coeruleofusca</name>
    <dbReference type="NCBI Taxonomy" id="33919"/>
    <lineage>
        <taxon>Bacteria</taxon>
        <taxon>Bacillati</taxon>
        <taxon>Actinomycetota</taxon>
        <taxon>Actinomycetes</taxon>
        <taxon>Pseudonocardiales</taxon>
        <taxon>Pseudonocardiaceae</taxon>
        <taxon>Saccharothrix</taxon>
    </lineage>
</organism>
<dbReference type="InterPro" id="IPR036817">
    <property type="entry name" value="Transthyretin/HIU_hydrolase_sf"/>
</dbReference>
<reference evidence="9" key="2">
    <citation type="submission" date="2020-09" db="EMBL/GenBank/DDBJ databases">
        <authorList>
            <person name="Sun Q."/>
            <person name="Ohkuma M."/>
        </authorList>
    </citation>
    <scope>NUCLEOTIDE SEQUENCE</scope>
    <source>
        <strain evidence="9">JCM 3313</strain>
    </source>
</reference>
<protein>
    <recommendedName>
        <fullName evidence="7">5-hydroxyisourate hydrolase</fullName>
        <shortName evidence="7">HIU hydrolase</shortName>
        <shortName evidence="7">HIUHase</shortName>
        <ecNumber evidence="7">3.5.2.17</ecNumber>
    </recommendedName>
</protein>
<dbReference type="InterPro" id="IPR014306">
    <property type="entry name" value="Hydroxyisourate_hydrolase"/>
</dbReference>
<dbReference type="RefSeq" id="WP_189222858.1">
    <property type="nucleotide sequence ID" value="NZ_BMRG01000003.1"/>
</dbReference>
<dbReference type="GO" id="GO:0033971">
    <property type="term" value="F:hydroxyisourate hydrolase activity"/>
    <property type="evidence" value="ECO:0007669"/>
    <property type="project" value="UniProtKB-EC"/>
</dbReference>
<accession>A0A918AK67</accession>
<dbReference type="InterPro" id="IPR023416">
    <property type="entry name" value="Transthyretin/HIU_hydrolase_d"/>
</dbReference>
<keyword evidence="10" id="KW-1185">Reference proteome</keyword>
<dbReference type="CDD" id="cd05822">
    <property type="entry name" value="TLP_HIUase"/>
    <property type="match status" value="1"/>
</dbReference>
<dbReference type="EC" id="3.5.2.17" evidence="7"/>
<name>A0A918AK67_9PSEU</name>
<dbReference type="NCBIfam" id="TIGR02962">
    <property type="entry name" value="hdxy_isourate"/>
    <property type="match status" value="1"/>
</dbReference>
<keyword evidence="6 7" id="KW-0378">Hydrolase</keyword>
<comment type="catalytic activity">
    <reaction evidence="1 7">
        <text>5-hydroxyisourate + H2O = 5-hydroxy-2-oxo-4-ureido-2,5-dihydro-1H-imidazole-5-carboxylate + H(+)</text>
        <dbReference type="Rhea" id="RHEA:23736"/>
        <dbReference type="ChEBI" id="CHEBI:15377"/>
        <dbReference type="ChEBI" id="CHEBI:15378"/>
        <dbReference type="ChEBI" id="CHEBI:18072"/>
        <dbReference type="ChEBI" id="CHEBI:58639"/>
        <dbReference type="EC" id="3.5.2.17"/>
    </reaction>
</comment>
<reference evidence="9" key="1">
    <citation type="journal article" date="2014" name="Int. J. Syst. Evol. Microbiol.">
        <title>Complete genome sequence of Corynebacterium casei LMG S-19264T (=DSM 44701T), isolated from a smear-ripened cheese.</title>
        <authorList>
            <consortium name="US DOE Joint Genome Institute (JGI-PGF)"/>
            <person name="Walter F."/>
            <person name="Albersmeier A."/>
            <person name="Kalinowski J."/>
            <person name="Ruckert C."/>
        </authorList>
    </citation>
    <scope>NUCLEOTIDE SEQUENCE</scope>
    <source>
        <strain evidence="9">JCM 3313</strain>
    </source>
</reference>
<dbReference type="EMBL" id="BMRG01000003">
    <property type="protein sequence ID" value="GGP47641.1"/>
    <property type="molecule type" value="Genomic_DNA"/>
</dbReference>
<sequence>MSTLSTHVLDAEAGRPAVGVPVRLEHEGRVLAEDRTDDDGRVRALGADLPVGVYRIVFEVDGPFYPEVVVAFRVTEPGAHYHVPILLSPFAFTTYRGS</sequence>
<evidence type="ECO:0000256" key="1">
    <source>
        <dbReference type="ARBA" id="ARBA00001043"/>
    </source>
</evidence>
<dbReference type="Gene3D" id="2.60.40.180">
    <property type="entry name" value="Transthyretin/hydroxyisourate hydrolase domain"/>
    <property type="match status" value="1"/>
</dbReference>
<evidence type="ECO:0000256" key="3">
    <source>
        <dbReference type="ARBA" id="ARBA00009850"/>
    </source>
</evidence>
<evidence type="ECO:0000256" key="5">
    <source>
        <dbReference type="ARBA" id="ARBA00022631"/>
    </source>
</evidence>
<evidence type="ECO:0000313" key="10">
    <source>
        <dbReference type="Proteomes" id="UP000639606"/>
    </source>
</evidence>
<dbReference type="InterPro" id="IPR023418">
    <property type="entry name" value="Thyroxine_BS"/>
</dbReference>
<evidence type="ECO:0000256" key="6">
    <source>
        <dbReference type="ARBA" id="ARBA00022801"/>
    </source>
</evidence>
<dbReference type="PANTHER" id="PTHR10395:SF7">
    <property type="entry name" value="5-HYDROXYISOURATE HYDROLASE"/>
    <property type="match status" value="1"/>
</dbReference>
<dbReference type="PANTHER" id="PTHR10395">
    <property type="entry name" value="URICASE AND TRANSTHYRETIN-RELATED"/>
    <property type="match status" value="1"/>
</dbReference>
<evidence type="ECO:0000256" key="2">
    <source>
        <dbReference type="ARBA" id="ARBA00002704"/>
    </source>
</evidence>
<dbReference type="Pfam" id="PF00576">
    <property type="entry name" value="Transthyretin"/>
    <property type="match status" value="1"/>
</dbReference>
<gene>
    <name evidence="9" type="ORF">GCM10010185_19370</name>
</gene>
<dbReference type="Proteomes" id="UP000639606">
    <property type="component" value="Unassembled WGS sequence"/>
</dbReference>
<evidence type="ECO:0000313" key="9">
    <source>
        <dbReference type="EMBL" id="GGP47641.1"/>
    </source>
</evidence>
<proteinExistence type="inferred from homology"/>
<dbReference type="AlphaFoldDB" id="A0A918AK67"/>
<evidence type="ECO:0000259" key="8">
    <source>
        <dbReference type="Pfam" id="PF00576"/>
    </source>
</evidence>
<evidence type="ECO:0000256" key="4">
    <source>
        <dbReference type="ARBA" id="ARBA00011881"/>
    </source>
</evidence>
<comment type="subunit">
    <text evidence="4 7">Homotetramer.</text>
</comment>
<comment type="function">
    <text evidence="2">Catalyzes the hydrolysis of 5-hydroxyisourate (HIU) to 2-oxo-4-hydroxy-4-carboxy-5-ureidoimidazoline (OHCU).</text>
</comment>
<keyword evidence="5 7" id="KW-0659">Purine metabolism</keyword>